<evidence type="ECO:0000256" key="4">
    <source>
        <dbReference type="ARBA" id="ARBA00019707"/>
    </source>
</evidence>
<dbReference type="KEGG" id="mdr:MDOR_11250"/>
<dbReference type="NCBIfam" id="NF009806">
    <property type="entry name" value="PRK13290.1"/>
    <property type="match status" value="1"/>
</dbReference>
<reference evidence="9 10" key="1">
    <citation type="submission" date="2016-01" db="EMBL/GenBank/DDBJ databases">
        <title>The new phylogeny of the genus Mycobacterium.</title>
        <authorList>
            <person name="Tarcisio F."/>
            <person name="Conor M."/>
            <person name="Antonella G."/>
            <person name="Elisabetta G."/>
            <person name="Giulia F.S."/>
            <person name="Sara T."/>
            <person name="Anna F."/>
            <person name="Clotilde B."/>
            <person name="Roberto B."/>
            <person name="Veronica D.S."/>
            <person name="Fabio R."/>
            <person name="Monica P."/>
            <person name="Olivier J."/>
            <person name="Enrico T."/>
            <person name="Nicola S."/>
        </authorList>
    </citation>
    <scope>NUCLEOTIDE SEQUENCE [LARGE SCALE GENOMIC DNA]</scope>
    <source>
        <strain evidence="9 10">DSM 44339</strain>
    </source>
</reference>
<dbReference type="InterPro" id="IPR010462">
    <property type="entry name" value="Ectoine_synth"/>
</dbReference>
<comment type="catalytic activity">
    <reaction evidence="7">
        <text>(2S)-4-acetamido-2-aminobutanoate = L-ectoine + H2O</text>
        <dbReference type="Rhea" id="RHEA:17281"/>
        <dbReference type="ChEBI" id="CHEBI:15377"/>
        <dbReference type="ChEBI" id="CHEBI:58515"/>
        <dbReference type="ChEBI" id="CHEBI:58929"/>
        <dbReference type="EC" id="4.2.1.108"/>
    </reaction>
</comment>
<evidence type="ECO:0000313" key="10">
    <source>
        <dbReference type="Proteomes" id="UP000193564"/>
    </source>
</evidence>
<comment type="similarity">
    <text evidence="2">Belongs to the ectoine synthase family.</text>
</comment>
<keyword evidence="5" id="KW-0456">Lyase</keyword>
<name>A0A1X1T2S1_9MYCO</name>
<dbReference type="InterPro" id="IPR011051">
    <property type="entry name" value="RmlC_Cupin_sf"/>
</dbReference>
<dbReference type="AlphaFoldDB" id="A0A1X1T2S1"/>
<dbReference type="Gene3D" id="2.60.120.10">
    <property type="entry name" value="Jelly Rolls"/>
    <property type="match status" value="1"/>
</dbReference>
<dbReference type="EMBL" id="LQOS01000040">
    <property type="protein sequence ID" value="ORV38661.1"/>
    <property type="molecule type" value="Genomic_DNA"/>
</dbReference>
<dbReference type="GO" id="GO:0019491">
    <property type="term" value="P:ectoine biosynthetic process"/>
    <property type="evidence" value="ECO:0007669"/>
    <property type="project" value="UniProtKB-UniPathway"/>
</dbReference>
<dbReference type="RefSeq" id="WP_085191970.1">
    <property type="nucleotide sequence ID" value="NZ_AP022605.1"/>
</dbReference>
<dbReference type="InterPro" id="IPR014710">
    <property type="entry name" value="RmlC-like_jellyroll"/>
</dbReference>
<dbReference type="PANTHER" id="PTHR39289:SF1">
    <property type="entry name" value="L-ECTOINE SYNTHASE"/>
    <property type="match status" value="1"/>
</dbReference>
<dbReference type="CDD" id="cd06978">
    <property type="entry name" value="cupin_EctC"/>
    <property type="match status" value="1"/>
</dbReference>
<keyword evidence="10" id="KW-1185">Reference proteome</keyword>
<evidence type="ECO:0000256" key="5">
    <source>
        <dbReference type="ARBA" id="ARBA00023239"/>
    </source>
</evidence>
<evidence type="ECO:0000256" key="7">
    <source>
        <dbReference type="ARBA" id="ARBA00048714"/>
    </source>
</evidence>
<dbReference type="SUPFAM" id="SSF51182">
    <property type="entry name" value="RmlC-like cupins"/>
    <property type="match status" value="1"/>
</dbReference>
<dbReference type="STRING" id="126673.AWC01_13960"/>
<reference evidence="8 11" key="2">
    <citation type="journal article" date="2019" name="Emerg. Microbes Infect.">
        <title>Comprehensive subspecies identification of 175 nontuberculous mycobacteria species based on 7547 genomic profiles.</title>
        <authorList>
            <person name="Matsumoto Y."/>
            <person name="Kinjo T."/>
            <person name="Motooka D."/>
            <person name="Nabeya D."/>
            <person name="Jung N."/>
            <person name="Uechi K."/>
            <person name="Horii T."/>
            <person name="Iida T."/>
            <person name="Fujita J."/>
            <person name="Nakamura S."/>
        </authorList>
    </citation>
    <scope>NUCLEOTIDE SEQUENCE [LARGE SCALE GENOMIC DNA]</scope>
    <source>
        <strain evidence="8 11">JCM 12405</strain>
    </source>
</reference>
<dbReference type="PANTHER" id="PTHR39289">
    <property type="match status" value="1"/>
</dbReference>
<dbReference type="Proteomes" id="UP000193564">
    <property type="component" value="Unassembled WGS sequence"/>
</dbReference>
<organism evidence="9 10">
    <name type="scientific">Mycolicibacterium doricum</name>
    <dbReference type="NCBI Taxonomy" id="126673"/>
    <lineage>
        <taxon>Bacteria</taxon>
        <taxon>Bacillati</taxon>
        <taxon>Actinomycetota</taxon>
        <taxon>Actinomycetes</taxon>
        <taxon>Mycobacteriales</taxon>
        <taxon>Mycobacteriaceae</taxon>
        <taxon>Mycolicibacterium</taxon>
    </lineage>
</organism>
<dbReference type="UniPathway" id="UPA00067">
    <property type="reaction ID" value="UER00123"/>
</dbReference>
<dbReference type="EMBL" id="AP022605">
    <property type="protein sequence ID" value="BBZ06956.1"/>
    <property type="molecule type" value="Genomic_DNA"/>
</dbReference>
<dbReference type="GO" id="GO:0033990">
    <property type="term" value="F:ectoine synthase activity"/>
    <property type="evidence" value="ECO:0007669"/>
    <property type="project" value="UniProtKB-EC"/>
</dbReference>
<protein>
    <recommendedName>
        <fullName evidence="4">L-ectoine synthase</fullName>
        <ecNumber evidence="3">4.2.1.108</ecNumber>
    </recommendedName>
    <alternativeName>
        <fullName evidence="6">N-acetyldiaminobutyrate dehydratase</fullName>
    </alternativeName>
</protein>
<evidence type="ECO:0000256" key="2">
    <source>
        <dbReference type="ARBA" id="ARBA00009637"/>
    </source>
</evidence>
<evidence type="ECO:0000313" key="8">
    <source>
        <dbReference type="EMBL" id="BBZ06956.1"/>
    </source>
</evidence>
<evidence type="ECO:0000256" key="1">
    <source>
        <dbReference type="ARBA" id="ARBA00005181"/>
    </source>
</evidence>
<accession>A0A1X1T2S1</accession>
<gene>
    <name evidence="8" type="primary">ectC</name>
    <name evidence="9" type="ORF">AWC01_13960</name>
    <name evidence="8" type="ORF">MDOR_11250</name>
</gene>
<proteinExistence type="inferred from homology"/>
<evidence type="ECO:0000313" key="9">
    <source>
        <dbReference type="EMBL" id="ORV38661.1"/>
    </source>
</evidence>
<dbReference type="OrthoDB" id="4406415at2"/>
<comment type="pathway">
    <text evidence="1">Amine and polyamine biosynthesis; ectoine biosynthesis; L-ectoine from L-aspartate 4-semialdehyde: step 3/3.</text>
</comment>
<evidence type="ECO:0000313" key="11">
    <source>
        <dbReference type="Proteomes" id="UP000467201"/>
    </source>
</evidence>
<dbReference type="EC" id="4.2.1.108" evidence="3"/>
<evidence type="ECO:0000256" key="6">
    <source>
        <dbReference type="ARBA" id="ARBA00033271"/>
    </source>
</evidence>
<sequence length="124" mass="13924">MFARSKDDVTPVEWGSGTSHRLLVDSDNMGFALAHTLVRAGTESKLEYRRHLEACYCIKGSGSVADLEGNIIKLRPGVLYALDQHDRHYLRACEHEDMELISVFTPPIRGDEQHILSDASFSSY</sequence>
<evidence type="ECO:0000256" key="3">
    <source>
        <dbReference type="ARBA" id="ARBA00013192"/>
    </source>
</evidence>
<dbReference type="Proteomes" id="UP000467201">
    <property type="component" value="Chromosome"/>
</dbReference>
<reference evidence="8" key="3">
    <citation type="submission" date="2020-02" db="EMBL/GenBank/DDBJ databases">
        <authorList>
            <person name="Matsumoto Y."/>
            <person name="Motooka D."/>
            <person name="Nakamura S."/>
        </authorList>
    </citation>
    <scope>NUCLEOTIDE SEQUENCE</scope>
    <source>
        <strain evidence="8">JCM 12405</strain>
    </source>
</reference>
<dbReference type="Pfam" id="PF06339">
    <property type="entry name" value="Ectoine_synth"/>
    <property type="match status" value="1"/>
</dbReference>